<dbReference type="InterPro" id="IPR001128">
    <property type="entry name" value="Cyt_P450"/>
</dbReference>
<evidence type="ECO:0000256" key="8">
    <source>
        <dbReference type="ARBA" id="ARBA00022848"/>
    </source>
</evidence>
<protein>
    <submittedName>
        <fullName evidence="15">Cytochrome P450 CYP6BB1v5</fullName>
    </submittedName>
</protein>
<evidence type="ECO:0000256" key="12">
    <source>
        <dbReference type="ARBA" id="ARBA00023136"/>
    </source>
</evidence>
<dbReference type="GO" id="GO:0005506">
    <property type="term" value="F:iron ion binding"/>
    <property type="evidence" value="ECO:0007669"/>
    <property type="project" value="InterPro"/>
</dbReference>
<keyword evidence="5 13" id="KW-0349">Heme</keyword>
<dbReference type="FunFam" id="1.10.630.10:FF:000042">
    <property type="entry name" value="Cytochrome P450"/>
    <property type="match status" value="1"/>
</dbReference>
<comment type="subcellular location">
    <subcellularLocation>
        <location evidence="3">Endoplasmic reticulum membrane</location>
        <topology evidence="3">Peripheral membrane protein</topology>
    </subcellularLocation>
    <subcellularLocation>
        <location evidence="2">Microsome membrane</location>
        <topology evidence="2">Peripheral membrane protein</topology>
    </subcellularLocation>
</comment>
<dbReference type="Gene3D" id="1.10.630.10">
    <property type="entry name" value="Cytochrome P450"/>
    <property type="match status" value="1"/>
</dbReference>
<dbReference type="PROSITE" id="PS00086">
    <property type="entry name" value="CYTOCHROME_P450"/>
    <property type="match status" value="1"/>
</dbReference>
<keyword evidence="9 14" id="KW-0560">Oxidoreductase</keyword>
<keyword evidence="7" id="KW-0256">Endoplasmic reticulum</keyword>
<evidence type="ECO:0000256" key="5">
    <source>
        <dbReference type="ARBA" id="ARBA00022617"/>
    </source>
</evidence>
<reference evidence="15" key="1">
    <citation type="journal article" date="2008" name="Arch. Insect Biochem. Physiol.">
        <title>Novel cytochrome P450s, CYP6BB1 and CYP6P10, from the salt marsh mosquito Aedes sollicitans (Walker) (Diptera: Culicidae).</title>
        <authorList>
            <person name="Huang S."/>
            <person name="Sun D."/>
            <person name="Brattsten L.B."/>
        </authorList>
    </citation>
    <scope>NUCLEOTIDE SEQUENCE</scope>
</reference>
<dbReference type="InterPro" id="IPR050476">
    <property type="entry name" value="Insect_CytP450_Detox"/>
</dbReference>
<keyword evidence="11 14" id="KW-0503">Monooxygenase</keyword>
<dbReference type="InterPro" id="IPR036396">
    <property type="entry name" value="Cyt_P450_sf"/>
</dbReference>
<keyword evidence="12" id="KW-0472">Membrane</keyword>
<dbReference type="PANTHER" id="PTHR24292">
    <property type="entry name" value="CYTOCHROME P450"/>
    <property type="match status" value="1"/>
</dbReference>
<evidence type="ECO:0000256" key="6">
    <source>
        <dbReference type="ARBA" id="ARBA00022723"/>
    </source>
</evidence>
<keyword evidence="10 13" id="KW-0408">Iron</keyword>
<dbReference type="SUPFAM" id="SSF48264">
    <property type="entry name" value="Cytochrome P450"/>
    <property type="match status" value="1"/>
</dbReference>
<dbReference type="GO" id="GO:0004497">
    <property type="term" value="F:monooxygenase activity"/>
    <property type="evidence" value="ECO:0007669"/>
    <property type="project" value="UniProtKB-KW"/>
</dbReference>
<proteinExistence type="evidence at transcript level"/>
<dbReference type="InterPro" id="IPR002401">
    <property type="entry name" value="Cyt_P450_E_grp-I"/>
</dbReference>
<organism evidence="15">
    <name type="scientific">Ochlerotatus sollicitans</name>
    <name type="common">eastern saltmarsh mosquito</name>
    <dbReference type="NCBI Taxonomy" id="310513"/>
    <lineage>
        <taxon>Eukaryota</taxon>
        <taxon>Metazoa</taxon>
        <taxon>Ecdysozoa</taxon>
        <taxon>Arthropoda</taxon>
        <taxon>Hexapoda</taxon>
        <taxon>Insecta</taxon>
        <taxon>Pterygota</taxon>
        <taxon>Neoptera</taxon>
        <taxon>Endopterygota</taxon>
        <taxon>Diptera</taxon>
        <taxon>Nematocera</taxon>
        <taxon>Culicoidea</taxon>
        <taxon>Culicidae</taxon>
        <taxon>Culicinae</taxon>
        <taxon>Aedini</taxon>
        <taxon>Ochlerotatus</taxon>
        <taxon>Ochlerotatus</taxon>
    </lineage>
</organism>
<keyword evidence="6 13" id="KW-0479">Metal-binding</keyword>
<evidence type="ECO:0000256" key="11">
    <source>
        <dbReference type="ARBA" id="ARBA00023033"/>
    </source>
</evidence>
<evidence type="ECO:0000256" key="14">
    <source>
        <dbReference type="RuleBase" id="RU000461"/>
    </source>
</evidence>
<keyword evidence="8" id="KW-0492">Microsome</keyword>
<dbReference type="GO" id="GO:0020037">
    <property type="term" value="F:heme binding"/>
    <property type="evidence" value="ECO:0007669"/>
    <property type="project" value="InterPro"/>
</dbReference>
<evidence type="ECO:0000256" key="1">
    <source>
        <dbReference type="ARBA" id="ARBA00001971"/>
    </source>
</evidence>
<dbReference type="Pfam" id="PF00067">
    <property type="entry name" value="p450"/>
    <property type="match status" value="1"/>
</dbReference>
<dbReference type="AlphaFoldDB" id="Q5FX27"/>
<dbReference type="CDD" id="cd11056">
    <property type="entry name" value="CYP6-like"/>
    <property type="match status" value="1"/>
</dbReference>
<comment type="cofactor">
    <cofactor evidence="1 13">
        <name>heme</name>
        <dbReference type="ChEBI" id="CHEBI:30413"/>
    </cofactor>
</comment>
<dbReference type="EMBL" id="AY896796">
    <property type="protein sequence ID" value="AAW69914.1"/>
    <property type="molecule type" value="mRNA"/>
</dbReference>
<dbReference type="PRINTS" id="PR00385">
    <property type="entry name" value="P450"/>
</dbReference>
<evidence type="ECO:0000256" key="4">
    <source>
        <dbReference type="ARBA" id="ARBA00010617"/>
    </source>
</evidence>
<dbReference type="PRINTS" id="PR00463">
    <property type="entry name" value="EP450I"/>
</dbReference>
<evidence type="ECO:0000256" key="13">
    <source>
        <dbReference type="PIRSR" id="PIRSR602401-1"/>
    </source>
</evidence>
<feature type="binding site" description="axial binding residue" evidence="13">
    <location>
        <position position="450"/>
    </location>
    <ligand>
        <name>heme</name>
        <dbReference type="ChEBI" id="CHEBI:30413"/>
    </ligand>
    <ligandPart>
        <name>Fe</name>
        <dbReference type="ChEBI" id="CHEBI:18248"/>
    </ligandPart>
</feature>
<evidence type="ECO:0000256" key="10">
    <source>
        <dbReference type="ARBA" id="ARBA00023004"/>
    </source>
</evidence>
<evidence type="ECO:0000256" key="7">
    <source>
        <dbReference type="ARBA" id="ARBA00022824"/>
    </source>
</evidence>
<comment type="similarity">
    <text evidence="4 14">Belongs to the cytochrome P450 family.</text>
</comment>
<name>Q5FX27_9DIPT</name>
<evidence type="ECO:0000313" key="15">
    <source>
        <dbReference type="EMBL" id="AAW69914.1"/>
    </source>
</evidence>
<evidence type="ECO:0000256" key="3">
    <source>
        <dbReference type="ARBA" id="ARBA00004406"/>
    </source>
</evidence>
<dbReference type="GO" id="GO:0005789">
    <property type="term" value="C:endoplasmic reticulum membrane"/>
    <property type="evidence" value="ECO:0007669"/>
    <property type="project" value="UniProtKB-SubCell"/>
</dbReference>
<dbReference type="InterPro" id="IPR017972">
    <property type="entry name" value="Cyt_P450_CS"/>
</dbReference>
<evidence type="ECO:0000256" key="2">
    <source>
        <dbReference type="ARBA" id="ARBA00004174"/>
    </source>
</evidence>
<sequence>MGLLTVLIATLLAAIIALLGYLKWIQNYRERRAIPAAKNTHILTGNMAGMGTKISLAIALQKIYREFRERGLPFGGFNNFFAPTILAVDPEFVKLVLVKEFNVFHDHGFYTDAESDPLNSHLFNLDGAKWRVMRQKLSPTFTSGKMKMMFNTVQSVADELKKFVEANYHREDLEIRDLLQRFTTDVIGSVAFGIECNSFKDPDSKLREMAGKVFELSPKTLVKTFVGIQFKGLARWMKMKLTDDEVEKFFMELVRTTVECREKSDVQRNDFMKLLLEIKNSGKLSDAPDSGGDGLTMNELAAQCFVFFAAGFETSSTAMNFCLYELAINEDIQDRLREEINDVLGENGDQLTYDALMKMDYLDRVFNETLRKYPPLDNTFRTNSVDYTVPGTNYTIPAGTFVQIPMYALQWDPEHFPAPERFDPDRFLPEVVKTRHPYAYVPFGEGPRICIGMRFGVMQAKVGLVTLLQNFKFRVNSRTPIPMEFGPASVTLSPKNGMYLQIERVK</sequence>
<dbReference type="GO" id="GO:0016705">
    <property type="term" value="F:oxidoreductase activity, acting on paired donors, with incorporation or reduction of molecular oxygen"/>
    <property type="evidence" value="ECO:0007669"/>
    <property type="project" value="InterPro"/>
</dbReference>
<dbReference type="PANTHER" id="PTHR24292:SF100">
    <property type="entry name" value="CYTOCHROME P450 6A16, ISOFORM B-RELATED"/>
    <property type="match status" value="1"/>
</dbReference>
<evidence type="ECO:0000256" key="9">
    <source>
        <dbReference type="ARBA" id="ARBA00023002"/>
    </source>
</evidence>
<accession>Q5FX27</accession>